<evidence type="ECO:0000313" key="1">
    <source>
        <dbReference type="EMBL" id="CCH73453.1"/>
    </source>
</evidence>
<dbReference type="EMBL" id="CAJA01000199">
    <property type="protein sequence ID" value="CCH73453.1"/>
    <property type="molecule type" value="Genomic_DNA"/>
</dbReference>
<accession>W6JVI3</accession>
<dbReference type="STRING" id="1193182.BN11_2780003"/>
<gene>
    <name evidence="1" type="ORF">BN11_2780003</name>
</gene>
<name>W6JVI3_9MICO</name>
<evidence type="ECO:0000313" key="2">
    <source>
        <dbReference type="Proteomes" id="UP000035763"/>
    </source>
</evidence>
<dbReference type="AlphaFoldDB" id="W6JVI3"/>
<protein>
    <submittedName>
        <fullName evidence="1">Uncharacterized protein</fullName>
    </submittedName>
</protein>
<proteinExistence type="predicted"/>
<reference evidence="1 2" key="1">
    <citation type="journal article" date="2013" name="ISME J.">
        <title>A metabolic model for members of the genus Tetrasphaera involved in enhanced biological phosphorus removal.</title>
        <authorList>
            <person name="Kristiansen R."/>
            <person name="Nguyen H.T.T."/>
            <person name="Saunders A.M."/>
            <person name="Nielsen J.L."/>
            <person name="Wimmer R."/>
            <person name="Le V.Q."/>
            <person name="McIlroy S.J."/>
            <person name="Petrovski S."/>
            <person name="Seviour R.J."/>
            <person name="Calteau A."/>
            <person name="Nielsen K.L."/>
            <person name="Nielsen P.H."/>
        </authorList>
    </citation>
    <scope>NUCLEOTIDE SEQUENCE [LARGE SCALE GENOMIC DNA]</scope>
    <source>
        <strain evidence="1 2">Ben110</strain>
    </source>
</reference>
<organism evidence="1 2">
    <name type="scientific">Nostocoides australiense Ben110</name>
    <dbReference type="NCBI Taxonomy" id="1193182"/>
    <lineage>
        <taxon>Bacteria</taxon>
        <taxon>Bacillati</taxon>
        <taxon>Actinomycetota</taxon>
        <taxon>Actinomycetes</taxon>
        <taxon>Micrococcales</taxon>
        <taxon>Intrasporangiaceae</taxon>
        <taxon>Nostocoides</taxon>
    </lineage>
</organism>
<dbReference type="Proteomes" id="UP000035763">
    <property type="component" value="Unassembled WGS sequence"/>
</dbReference>
<keyword evidence="2" id="KW-1185">Reference proteome</keyword>
<sequence>MVASRPVRGDNFRRERRLTCTVTLAEGNTRNKNPRIRPFVPTLLPPPSQWGAMLPVTTLRLAWCRRTRTPALSTLNCAAQGATPVW</sequence>
<comment type="caution">
    <text evidence="1">The sequence shown here is derived from an EMBL/GenBank/DDBJ whole genome shotgun (WGS) entry which is preliminary data.</text>
</comment>